<accession>A0AAV6UX75</accession>
<dbReference type="AlphaFoldDB" id="A0AAV6UX75"/>
<name>A0AAV6UX75_9ARAC</name>
<dbReference type="Proteomes" id="UP000827092">
    <property type="component" value="Unassembled WGS sequence"/>
</dbReference>
<sequence length="76" mass="9236">MNRRCASRVAGQGKFIIGNFNLRLRHRPSLDLRLQLKEVRHYCRVFKFQVLLAIEVRKVNRYIHCILYTNKPRVRR</sequence>
<gene>
    <name evidence="1" type="ORF">JTE90_023079</name>
</gene>
<comment type="caution">
    <text evidence="1">The sequence shown here is derived from an EMBL/GenBank/DDBJ whole genome shotgun (WGS) entry which is preliminary data.</text>
</comment>
<reference evidence="1 2" key="1">
    <citation type="journal article" date="2022" name="Nat. Ecol. Evol.">
        <title>A masculinizing supergene underlies an exaggerated male reproductive morph in a spider.</title>
        <authorList>
            <person name="Hendrickx F."/>
            <person name="De Corte Z."/>
            <person name="Sonet G."/>
            <person name="Van Belleghem S.M."/>
            <person name="Kostlbacher S."/>
            <person name="Vangestel C."/>
        </authorList>
    </citation>
    <scope>NUCLEOTIDE SEQUENCE [LARGE SCALE GENOMIC DNA]</scope>
    <source>
        <strain evidence="1">W744_W776</strain>
    </source>
</reference>
<organism evidence="1 2">
    <name type="scientific">Oedothorax gibbosus</name>
    <dbReference type="NCBI Taxonomy" id="931172"/>
    <lineage>
        <taxon>Eukaryota</taxon>
        <taxon>Metazoa</taxon>
        <taxon>Ecdysozoa</taxon>
        <taxon>Arthropoda</taxon>
        <taxon>Chelicerata</taxon>
        <taxon>Arachnida</taxon>
        <taxon>Araneae</taxon>
        <taxon>Araneomorphae</taxon>
        <taxon>Entelegynae</taxon>
        <taxon>Araneoidea</taxon>
        <taxon>Linyphiidae</taxon>
        <taxon>Erigoninae</taxon>
        <taxon>Oedothorax</taxon>
    </lineage>
</organism>
<dbReference type="EMBL" id="JAFNEN010000232">
    <property type="protein sequence ID" value="KAG8188734.1"/>
    <property type="molecule type" value="Genomic_DNA"/>
</dbReference>
<evidence type="ECO:0000313" key="1">
    <source>
        <dbReference type="EMBL" id="KAG8188734.1"/>
    </source>
</evidence>
<protein>
    <submittedName>
        <fullName evidence="1">Uncharacterized protein</fullName>
    </submittedName>
</protein>
<evidence type="ECO:0000313" key="2">
    <source>
        <dbReference type="Proteomes" id="UP000827092"/>
    </source>
</evidence>
<keyword evidence="2" id="KW-1185">Reference proteome</keyword>
<proteinExistence type="predicted"/>